<protein>
    <submittedName>
        <fullName evidence="1">SDR family NAD(P)-dependent oxidoreductase</fullName>
    </submittedName>
</protein>
<dbReference type="PANTHER" id="PTHR43544">
    <property type="entry name" value="SHORT-CHAIN DEHYDROGENASE/REDUCTASE"/>
    <property type="match status" value="1"/>
</dbReference>
<sequence length="241" mass="26182">MAVKVILGGSGGIGLAMVKALLDDASPIGSSQDQVIASYHHQCPSLTHPRLTWRRLDITKAASVTRFFESCQQIDWLINTIGLLHRDYAGPEKRLDQVDVAWLNESMATHLTGNVLTAQSAAAKLALSPQAKFAVLSAKVGSISDNQLGGWYSYRCSKAALNMFIKTLSIEWRRQMPNVTILALHPGTTDTALSKPFQGRVPAHQLQSAESVAAQLIALIDAASPDDTGRFIDYQGRDLGW</sequence>
<reference evidence="1" key="1">
    <citation type="submission" date="2024-07" db="EMBL/GenBank/DDBJ databases">
        <title>Genome Analysis of a Potential Novel Vibrio Species Secreting pH- and Thermo-stable Alginate Lyase and its Application in Producing Alginate Oligosaccharides.</title>
        <authorList>
            <person name="Huang H."/>
            <person name="Bao K."/>
        </authorList>
    </citation>
    <scope>NUCLEOTIDE SEQUENCE</scope>
    <source>
        <strain evidence="1">HB236076</strain>
        <plasmid evidence="1">p-HB236076</plasmid>
    </source>
</reference>
<dbReference type="GO" id="GO:0005737">
    <property type="term" value="C:cytoplasm"/>
    <property type="evidence" value="ECO:0007669"/>
    <property type="project" value="TreeGrafter"/>
</dbReference>
<dbReference type="PANTHER" id="PTHR43544:SF12">
    <property type="entry name" value="NAD(P)-BINDING ROSSMANN-FOLD SUPERFAMILY PROTEIN"/>
    <property type="match status" value="1"/>
</dbReference>
<dbReference type="Pfam" id="PF00106">
    <property type="entry name" value="adh_short"/>
    <property type="match status" value="1"/>
</dbReference>
<proteinExistence type="predicted"/>
<name>A0AB39HHB9_9VIBR</name>
<geneLocation type="plasmid" evidence="1">
    <name>p-HB236076</name>
</geneLocation>
<dbReference type="RefSeq" id="WP_306099711.1">
    <property type="nucleotide sequence ID" value="NZ_CP162602.1"/>
</dbReference>
<dbReference type="EMBL" id="CP162602">
    <property type="protein sequence ID" value="XDK26797.1"/>
    <property type="molecule type" value="Genomic_DNA"/>
</dbReference>
<dbReference type="InterPro" id="IPR051468">
    <property type="entry name" value="Fungal_SecMetab_SDRs"/>
</dbReference>
<dbReference type="InterPro" id="IPR002347">
    <property type="entry name" value="SDR_fam"/>
</dbReference>
<keyword evidence="1" id="KW-0614">Plasmid</keyword>
<dbReference type="InterPro" id="IPR036291">
    <property type="entry name" value="NAD(P)-bd_dom_sf"/>
</dbReference>
<organism evidence="1">
    <name type="scientific">Vibrio sp. HB236076</name>
    <dbReference type="NCBI Taxonomy" id="3232307"/>
    <lineage>
        <taxon>Bacteria</taxon>
        <taxon>Pseudomonadati</taxon>
        <taxon>Pseudomonadota</taxon>
        <taxon>Gammaproteobacteria</taxon>
        <taxon>Vibrionales</taxon>
        <taxon>Vibrionaceae</taxon>
        <taxon>Vibrio</taxon>
    </lineage>
</organism>
<dbReference type="Gene3D" id="3.40.50.720">
    <property type="entry name" value="NAD(P)-binding Rossmann-like Domain"/>
    <property type="match status" value="1"/>
</dbReference>
<dbReference type="GO" id="GO:0016491">
    <property type="term" value="F:oxidoreductase activity"/>
    <property type="evidence" value="ECO:0007669"/>
    <property type="project" value="TreeGrafter"/>
</dbReference>
<gene>
    <name evidence="1" type="ORF">AB0763_13485</name>
</gene>
<dbReference type="PRINTS" id="PR00081">
    <property type="entry name" value="GDHRDH"/>
</dbReference>
<evidence type="ECO:0000313" key="1">
    <source>
        <dbReference type="EMBL" id="XDK26797.1"/>
    </source>
</evidence>
<dbReference type="SUPFAM" id="SSF51735">
    <property type="entry name" value="NAD(P)-binding Rossmann-fold domains"/>
    <property type="match status" value="1"/>
</dbReference>
<accession>A0AB39HHB9</accession>
<dbReference type="AlphaFoldDB" id="A0AB39HHB9"/>
<dbReference type="KEGG" id="vih:AB0763_13485"/>